<dbReference type="InterPro" id="IPR009057">
    <property type="entry name" value="Homeodomain-like_sf"/>
</dbReference>
<dbReference type="Proteomes" id="UP000544090">
    <property type="component" value="Unassembled WGS sequence"/>
</dbReference>
<evidence type="ECO:0000256" key="1">
    <source>
        <dbReference type="SAM" id="Coils"/>
    </source>
</evidence>
<reference evidence="3 4" key="1">
    <citation type="submission" date="2020-04" db="EMBL/GenBank/DDBJ databases">
        <title>Arthrobacter sp. nov.</title>
        <authorList>
            <person name="Liu S."/>
        </authorList>
    </citation>
    <scope>NUCLEOTIDE SEQUENCE [LARGE SCALE GENOMIC DNA]</scope>
    <source>
        <strain evidence="3 4">E918</strain>
    </source>
</reference>
<evidence type="ECO:0008006" key="5">
    <source>
        <dbReference type="Google" id="ProtNLM"/>
    </source>
</evidence>
<accession>A0A7X6QN00</accession>
<sequence>MELPVRPSRQHRFTAEERWALLQEYDKCIDQGSKAAFCRTVGINARTARDWARAREAGLLKPPGSAGRSAAYVKGGLMDKRDRAELERLRRENAALRKKLEQSEAAVDVLGKASALLESLARSAQAAQEPEVPEEETRGLPDWLQKPGTGTSS</sequence>
<keyword evidence="4" id="KW-1185">Reference proteome</keyword>
<proteinExistence type="predicted"/>
<keyword evidence="1" id="KW-0175">Coiled coil</keyword>
<gene>
    <name evidence="3" type="ORF">HGG74_21100</name>
</gene>
<evidence type="ECO:0000313" key="4">
    <source>
        <dbReference type="Proteomes" id="UP000544090"/>
    </source>
</evidence>
<organism evidence="3 4">
    <name type="scientific">Arthrobacter mobilis</name>
    <dbReference type="NCBI Taxonomy" id="2724944"/>
    <lineage>
        <taxon>Bacteria</taxon>
        <taxon>Bacillati</taxon>
        <taxon>Actinomycetota</taxon>
        <taxon>Actinomycetes</taxon>
        <taxon>Micrococcales</taxon>
        <taxon>Micrococcaceae</taxon>
        <taxon>Arthrobacter</taxon>
    </lineage>
</organism>
<feature type="coiled-coil region" evidence="1">
    <location>
        <begin position="79"/>
        <end position="106"/>
    </location>
</feature>
<comment type="caution">
    <text evidence="3">The sequence shown here is derived from an EMBL/GenBank/DDBJ whole genome shotgun (WGS) entry which is preliminary data.</text>
</comment>
<dbReference type="EMBL" id="JAAZSQ010000108">
    <property type="protein sequence ID" value="NKX56960.1"/>
    <property type="molecule type" value="Genomic_DNA"/>
</dbReference>
<dbReference type="SUPFAM" id="SSF46689">
    <property type="entry name" value="Homeodomain-like"/>
    <property type="match status" value="1"/>
</dbReference>
<feature type="region of interest" description="Disordered" evidence="2">
    <location>
        <begin position="122"/>
        <end position="153"/>
    </location>
</feature>
<evidence type="ECO:0000313" key="3">
    <source>
        <dbReference type="EMBL" id="NKX56960.1"/>
    </source>
</evidence>
<dbReference type="AlphaFoldDB" id="A0A7X6QN00"/>
<evidence type="ECO:0000256" key="2">
    <source>
        <dbReference type="SAM" id="MobiDB-lite"/>
    </source>
</evidence>
<protein>
    <recommendedName>
        <fullName evidence="5">Transposase</fullName>
    </recommendedName>
</protein>
<name>A0A7X6QN00_9MICC</name>